<evidence type="ECO:0000313" key="7">
    <source>
        <dbReference type="EMBL" id="NYT84159.1"/>
    </source>
</evidence>
<protein>
    <recommendedName>
        <fullName evidence="4">Dihydrolipoamide acetyltransferase component of pyruvate dehydrogenase complex</fullName>
        <ecNumber evidence="4">2.3.1.-</ecNumber>
    </recommendedName>
</protein>
<dbReference type="GO" id="GO:0006086">
    <property type="term" value="P:pyruvate decarboxylation to acetyl-CoA"/>
    <property type="evidence" value="ECO:0007669"/>
    <property type="project" value="InterPro"/>
</dbReference>
<feature type="domain" description="Lipoyl-binding" evidence="5">
    <location>
        <begin position="2"/>
        <end position="78"/>
    </location>
</feature>
<dbReference type="InterPro" id="IPR023213">
    <property type="entry name" value="CAT-like_dom_sf"/>
</dbReference>
<dbReference type="Gene3D" id="3.30.559.10">
    <property type="entry name" value="Chloramphenicol acetyltransferase-like domain"/>
    <property type="match status" value="1"/>
</dbReference>
<dbReference type="InterPro" id="IPR001078">
    <property type="entry name" value="2-oxoacid_DH_actylTfrase"/>
</dbReference>
<dbReference type="SUPFAM" id="SSF47005">
    <property type="entry name" value="Peripheral subunit-binding domain of 2-oxo acid dehydrogenase complex"/>
    <property type="match status" value="1"/>
</dbReference>
<dbReference type="InterPro" id="IPR045257">
    <property type="entry name" value="E2/Pdx1"/>
</dbReference>
<dbReference type="GO" id="GO:0045254">
    <property type="term" value="C:pyruvate dehydrogenase complex"/>
    <property type="evidence" value="ECO:0007669"/>
    <property type="project" value="InterPro"/>
</dbReference>
<dbReference type="Pfam" id="PF02817">
    <property type="entry name" value="E3_binding"/>
    <property type="match status" value="1"/>
</dbReference>
<dbReference type="CDD" id="cd06849">
    <property type="entry name" value="lipoyl_domain"/>
    <property type="match status" value="1"/>
</dbReference>
<sequence>MTINILMPGVGAGTSYGRIVQWVKKKGEHVAVGDTLAEIETDKAVLELESFDEGVLQDIIVNAGDEEVASGSVIAVLSASAGPLVQVTATSPEPTGKLNRQFASPSARRLARQLDVDIATLRGSGPKGRVVRIDIEQAAAQAPSISDKKVVMPAVASTPAELVPHSLMRKTIARRLQESKQQIPHFYLTVDCRMDALLLMRAHINQDISRLKRTAKITINDILVYAVARAMERVPDVNVRWTEQAIERHGTVDISVAVAAEKGLVTPVVRNAQQKNLETISKELLELVSKARSGQLAPADYEGGGLTISNLGTHGVKVFSAIINPPQAAILAFGAAEKRPIVQDDTLAIGTLMSVTLSADHRAIDGAVGARFLAELKSLLEAPLGLLI</sequence>
<dbReference type="Gene3D" id="2.40.50.100">
    <property type="match status" value="1"/>
</dbReference>
<comment type="cofactor">
    <cofactor evidence="1 4">
        <name>(R)-lipoate</name>
        <dbReference type="ChEBI" id="CHEBI:83088"/>
    </cofactor>
</comment>
<accession>A0A853GXS5</accession>
<evidence type="ECO:0000256" key="3">
    <source>
        <dbReference type="ARBA" id="ARBA00022823"/>
    </source>
</evidence>
<keyword evidence="4" id="KW-0808">Transferase</keyword>
<dbReference type="PROSITE" id="PS51826">
    <property type="entry name" value="PSBD"/>
    <property type="match status" value="1"/>
</dbReference>
<keyword evidence="8" id="KW-1185">Reference proteome</keyword>
<feature type="domain" description="Peripheral subunit-binding (PSBD)" evidence="6">
    <location>
        <begin position="102"/>
        <end position="139"/>
    </location>
</feature>
<organism evidence="7 8">
    <name type="scientific">Pollutimonas harenae</name>
    <dbReference type="NCBI Taxonomy" id="657015"/>
    <lineage>
        <taxon>Bacteria</taxon>
        <taxon>Pseudomonadati</taxon>
        <taxon>Pseudomonadota</taxon>
        <taxon>Betaproteobacteria</taxon>
        <taxon>Burkholderiales</taxon>
        <taxon>Alcaligenaceae</taxon>
        <taxon>Pollutimonas</taxon>
    </lineage>
</organism>
<dbReference type="InterPro" id="IPR003016">
    <property type="entry name" value="2-oxoA_DH_lipoyl-BS"/>
</dbReference>
<keyword evidence="4" id="KW-0012">Acyltransferase</keyword>
<dbReference type="InterPro" id="IPR011053">
    <property type="entry name" value="Single_hybrid_motif"/>
</dbReference>
<dbReference type="EMBL" id="JACCEV010000001">
    <property type="protein sequence ID" value="NYT84159.1"/>
    <property type="molecule type" value="Genomic_DNA"/>
</dbReference>
<comment type="caution">
    <text evidence="7">The sequence shown here is derived from an EMBL/GenBank/DDBJ whole genome shotgun (WGS) entry which is preliminary data.</text>
</comment>
<dbReference type="Pfam" id="PF00364">
    <property type="entry name" value="Biotin_lipoyl"/>
    <property type="match status" value="1"/>
</dbReference>
<dbReference type="PANTHER" id="PTHR23151">
    <property type="entry name" value="DIHYDROLIPOAMIDE ACETYL/SUCCINYL-TRANSFERASE-RELATED"/>
    <property type="match status" value="1"/>
</dbReference>
<dbReference type="InterPro" id="IPR036625">
    <property type="entry name" value="E3-bd_dom_sf"/>
</dbReference>
<evidence type="ECO:0000259" key="6">
    <source>
        <dbReference type="PROSITE" id="PS51826"/>
    </source>
</evidence>
<keyword evidence="3 4" id="KW-0450">Lipoyl</keyword>
<dbReference type="EC" id="2.3.1.-" evidence="4"/>
<dbReference type="SUPFAM" id="SSF51230">
    <property type="entry name" value="Single hybrid motif"/>
    <property type="match status" value="1"/>
</dbReference>
<dbReference type="OrthoDB" id="2086224at2"/>
<dbReference type="SUPFAM" id="SSF52777">
    <property type="entry name" value="CoA-dependent acyltransferases"/>
    <property type="match status" value="1"/>
</dbReference>
<reference evidence="7 8" key="1">
    <citation type="submission" date="2020-07" db="EMBL/GenBank/DDBJ databases">
        <title>Taxonomic revisions and descriptions of new bacterial species based on genomic comparisons in the high-G+C-content subgroup of the family Alcaligenaceae.</title>
        <authorList>
            <person name="Szabo A."/>
            <person name="Felfoldi T."/>
        </authorList>
    </citation>
    <scope>NUCLEOTIDE SEQUENCE [LARGE SCALE GENOMIC DNA]</scope>
    <source>
        <strain evidence="7 8">DSM 25667</strain>
    </source>
</reference>
<dbReference type="Proteomes" id="UP000554144">
    <property type="component" value="Unassembled WGS sequence"/>
</dbReference>
<name>A0A853GXS5_9BURK</name>
<dbReference type="PANTHER" id="PTHR23151:SF90">
    <property type="entry name" value="DIHYDROLIPOYLLYSINE-RESIDUE ACETYLTRANSFERASE COMPONENT OF PYRUVATE DEHYDROGENASE COMPLEX, MITOCHONDRIAL-RELATED"/>
    <property type="match status" value="1"/>
</dbReference>
<dbReference type="InterPro" id="IPR004167">
    <property type="entry name" value="PSBD"/>
</dbReference>
<dbReference type="PROSITE" id="PS00189">
    <property type="entry name" value="LIPOYL"/>
    <property type="match status" value="1"/>
</dbReference>
<evidence type="ECO:0000256" key="4">
    <source>
        <dbReference type="RuleBase" id="RU003423"/>
    </source>
</evidence>
<comment type="similarity">
    <text evidence="2 4">Belongs to the 2-oxoacid dehydrogenase family.</text>
</comment>
<dbReference type="PROSITE" id="PS50968">
    <property type="entry name" value="BIOTINYL_LIPOYL"/>
    <property type="match status" value="1"/>
</dbReference>
<evidence type="ECO:0000313" key="8">
    <source>
        <dbReference type="Proteomes" id="UP000554144"/>
    </source>
</evidence>
<dbReference type="AlphaFoldDB" id="A0A853GXS5"/>
<gene>
    <name evidence="7" type="ORF">H0A62_00960</name>
</gene>
<dbReference type="Gene3D" id="4.10.320.10">
    <property type="entry name" value="E3-binding domain"/>
    <property type="match status" value="1"/>
</dbReference>
<evidence type="ECO:0000259" key="5">
    <source>
        <dbReference type="PROSITE" id="PS50968"/>
    </source>
</evidence>
<dbReference type="RefSeq" id="WP_130038655.1">
    <property type="nucleotide sequence ID" value="NZ_JACCEV010000001.1"/>
</dbReference>
<dbReference type="InterPro" id="IPR000089">
    <property type="entry name" value="Biotin_lipoyl"/>
</dbReference>
<evidence type="ECO:0000256" key="2">
    <source>
        <dbReference type="ARBA" id="ARBA00007317"/>
    </source>
</evidence>
<proteinExistence type="inferred from homology"/>
<evidence type="ECO:0000256" key="1">
    <source>
        <dbReference type="ARBA" id="ARBA00001938"/>
    </source>
</evidence>
<dbReference type="Pfam" id="PF00198">
    <property type="entry name" value="2-oxoacid_dh"/>
    <property type="match status" value="1"/>
</dbReference>
<dbReference type="GO" id="GO:0016746">
    <property type="term" value="F:acyltransferase activity"/>
    <property type="evidence" value="ECO:0007669"/>
    <property type="project" value="UniProtKB-KW"/>
</dbReference>